<gene>
    <name evidence="1" type="ORF">H4S07_005558</name>
</gene>
<protein>
    <submittedName>
        <fullName evidence="1">Uncharacterized protein</fullName>
    </submittedName>
</protein>
<evidence type="ECO:0000313" key="2">
    <source>
        <dbReference type="Proteomes" id="UP001140096"/>
    </source>
</evidence>
<proteinExistence type="predicted"/>
<evidence type="ECO:0000313" key="1">
    <source>
        <dbReference type="EMBL" id="KAJ2798989.1"/>
    </source>
</evidence>
<organism evidence="1 2">
    <name type="scientific">Coemansia furcata</name>
    <dbReference type="NCBI Taxonomy" id="417177"/>
    <lineage>
        <taxon>Eukaryota</taxon>
        <taxon>Fungi</taxon>
        <taxon>Fungi incertae sedis</taxon>
        <taxon>Zoopagomycota</taxon>
        <taxon>Kickxellomycotina</taxon>
        <taxon>Kickxellomycetes</taxon>
        <taxon>Kickxellales</taxon>
        <taxon>Kickxellaceae</taxon>
        <taxon>Coemansia</taxon>
    </lineage>
</organism>
<sequence>MVNDIAVDKGETRVFAATAAGIYQTNLFAYRKAGSADMQGDGTELVALGGSSEAVFSENHIQYPSAEASVVAISLSYDGSLLVSAARPGAVRIWDTASRQCMRTISDKQLGTGVTQLCTRLAPPQLGGAKASFSVGLHRPEVISEQAIAPKLASISFAPLQRVAQEGGVRTTTAFEATVKSRLVDSAEDMASFDAMLNVEAPYSQTARADAWLLDSLRPSGGSAEKQIADVLQQMELLQRYHARTRRLNDELYQGAFTVGKLDAGMAMLLTEDYQLIEFPSVLLPKGVVLGSVVNIDVGRDRGAEQRQRNEFRELQEQILVDFGTKQPKAPMIRVGHTTQTWTVLEWEPLDLAAAELRSLHLYRDGQRMMQSMPSSLDVANSVLAIKTSGLDVDHEYEFKIEMRTSAGTLFSNAVTIRTHSLENLSGVCVCFGECESQEEIENMKETVKRIGASWTDQVSMSVTHFIARYKAGPGCEAALRYNIPIVKPDWLLACEANGKLQPAIKYYLD</sequence>
<dbReference type="EMBL" id="JANBUP010002785">
    <property type="protein sequence ID" value="KAJ2798989.1"/>
    <property type="molecule type" value="Genomic_DNA"/>
</dbReference>
<accession>A0ACC1L0J6</accession>
<keyword evidence="2" id="KW-1185">Reference proteome</keyword>
<comment type="caution">
    <text evidence="1">The sequence shown here is derived from an EMBL/GenBank/DDBJ whole genome shotgun (WGS) entry which is preliminary data.</text>
</comment>
<dbReference type="Proteomes" id="UP001140096">
    <property type="component" value="Unassembled WGS sequence"/>
</dbReference>
<name>A0ACC1L0J6_9FUNG</name>
<feature type="non-terminal residue" evidence="1">
    <location>
        <position position="1"/>
    </location>
</feature>
<reference evidence="1" key="1">
    <citation type="submission" date="2022-07" db="EMBL/GenBank/DDBJ databases">
        <title>Phylogenomic reconstructions and comparative analyses of Kickxellomycotina fungi.</title>
        <authorList>
            <person name="Reynolds N.K."/>
            <person name="Stajich J.E."/>
            <person name="Barry K."/>
            <person name="Grigoriev I.V."/>
            <person name="Crous P."/>
            <person name="Smith M.E."/>
        </authorList>
    </citation>
    <scope>NUCLEOTIDE SEQUENCE</scope>
    <source>
        <strain evidence="1">CBS 102833</strain>
    </source>
</reference>